<dbReference type="OrthoDB" id="915634at2"/>
<protein>
    <submittedName>
        <fullName evidence="3">Relaxase/Mobilisation nuclease domain-containing protein</fullName>
    </submittedName>
</protein>
<sequence>MVIRLTVGAQIGGALRYNEQKVVQKQAHVLGATGFANNELAEKSHNYATNVLESQAKKNSNVKKPTLHFSLSLHPTEQVSDEKFKAMAHQFMAEMGYQNQPYMVYRHHDTAHPHIHIVTTCVNESGEKINDSFIKRRTNAVRQKLELRFGLIKAQGRGKGKTTEQSQHVPPEHAQEVQSTQAQKKGGFEKKDQLEAILRQTFQQGAFDNIDDYRALLKKQHVHTVLHQSTLNGKSVRGISYQFTDEAGKAATPRIKASEIGAWACWKEIEKQFGNPGQQQQKGQAQKQEQSQPNLLTYEQYKALATLLSEELRAYKKEQHIYYDSALIENFPTAAMQARLHAITRKKLSDVEIGEAVRRFEEYKRAQLPEILKKEQFAFIRTMDTYTKIASEIQGSAQNKREFFSALSVDVSVDGWITSPSNRHLAYQIGPAHYDRIQTDDGPELKMPKIYARGERTVMLLSESKKPFKESYYDVRAEHLERILKPERMNVIHAQLNANYITCLQKDGPVLGVDQVRYYYQRGIVIDPQLLATGKMGNEAACTIRYNAAPAQSAVSAGNVFEKQMPHLNLEHWHKALSTEAGRYMVALALLIDQAKETNGKSSDLTFLRKQIHQRDPALAKFSNEELLGVLEKRSLQGKGWIKQTDLEAKIDPNTYMNEYAINAQLVDIRAADVLGYEQTGKFKHVGKGIKKRSKGREM</sequence>
<dbReference type="STRING" id="662367.SAMN05216167_112124"/>
<reference evidence="3 4" key="1">
    <citation type="submission" date="2016-10" db="EMBL/GenBank/DDBJ databases">
        <authorList>
            <person name="de Groot N.N."/>
        </authorList>
    </citation>
    <scope>NUCLEOTIDE SEQUENCE [LARGE SCALE GENOMIC DNA]</scope>
    <source>
        <strain evidence="3 4">DSM 26130</strain>
    </source>
</reference>
<feature type="region of interest" description="Disordered" evidence="1">
    <location>
        <begin position="156"/>
        <end position="186"/>
    </location>
</feature>
<evidence type="ECO:0000313" key="3">
    <source>
        <dbReference type="EMBL" id="SFE31240.1"/>
    </source>
</evidence>
<accession>A0A1I1ZLN6</accession>
<dbReference type="RefSeq" id="WP_093831139.1">
    <property type="nucleotide sequence ID" value="NZ_FOLQ01000012.1"/>
</dbReference>
<organism evidence="3 4">
    <name type="scientific">Spirosoma endophyticum</name>
    <dbReference type="NCBI Taxonomy" id="662367"/>
    <lineage>
        <taxon>Bacteria</taxon>
        <taxon>Pseudomonadati</taxon>
        <taxon>Bacteroidota</taxon>
        <taxon>Cytophagia</taxon>
        <taxon>Cytophagales</taxon>
        <taxon>Cytophagaceae</taxon>
        <taxon>Spirosoma</taxon>
    </lineage>
</organism>
<evidence type="ECO:0000313" key="4">
    <source>
        <dbReference type="Proteomes" id="UP000198598"/>
    </source>
</evidence>
<gene>
    <name evidence="3" type="ORF">SAMN05216167_112124</name>
</gene>
<feature type="domain" description="MobA/VirD2-like nuclease" evidence="2">
    <location>
        <begin position="17"/>
        <end position="151"/>
    </location>
</feature>
<keyword evidence="4" id="KW-1185">Reference proteome</keyword>
<dbReference type="Proteomes" id="UP000198598">
    <property type="component" value="Unassembled WGS sequence"/>
</dbReference>
<evidence type="ECO:0000256" key="1">
    <source>
        <dbReference type="SAM" id="MobiDB-lite"/>
    </source>
</evidence>
<dbReference type="Pfam" id="PF03432">
    <property type="entry name" value="Relaxase"/>
    <property type="match status" value="1"/>
</dbReference>
<dbReference type="EMBL" id="FOLQ01000012">
    <property type="protein sequence ID" value="SFE31240.1"/>
    <property type="molecule type" value="Genomic_DNA"/>
</dbReference>
<dbReference type="InterPro" id="IPR005094">
    <property type="entry name" value="Endonuclease_MobA/VirD2"/>
</dbReference>
<dbReference type="AlphaFoldDB" id="A0A1I1ZLN6"/>
<proteinExistence type="predicted"/>
<evidence type="ECO:0000259" key="2">
    <source>
        <dbReference type="Pfam" id="PF03432"/>
    </source>
</evidence>
<name>A0A1I1ZLN6_9BACT</name>